<dbReference type="InterPro" id="IPR007837">
    <property type="entry name" value="DinB"/>
</dbReference>
<dbReference type="OrthoDB" id="9807509at2"/>
<feature type="binding site" evidence="3">
    <location>
        <position position="131"/>
    </location>
    <ligand>
        <name>a divalent metal cation</name>
        <dbReference type="ChEBI" id="CHEBI:60240"/>
    </ligand>
</feature>
<dbReference type="InterPro" id="IPR034660">
    <property type="entry name" value="DinB/YfiT-like"/>
</dbReference>
<accession>A0A1H2T9T2</accession>
<evidence type="ECO:0000313" key="4">
    <source>
        <dbReference type="EMBL" id="SDW40641.1"/>
    </source>
</evidence>
<dbReference type="PANTHER" id="PTHR37302">
    <property type="entry name" value="SLR1116 PROTEIN"/>
    <property type="match status" value="1"/>
</dbReference>
<evidence type="ECO:0000256" key="1">
    <source>
        <dbReference type="ARBA" id="ARBA00008635"/>
    </source>
</evidence>
<gene>
    <name evidence="4" type="ORF">SAMN05444336_101930</name>
</gene>
<dbReference type="Pfam" id="PF05163">
    <property type="entry name" value="DinB"/>
    <property type="match status" value="1"/>
</dbReference>
<dbReference type="EMBL" id="FNMZ01000001">
    <property type="protein sequence ID" value="SDW40641.1"/>
    <property type="molecule type" value="Genomic_DNA"/>
</dbReference>
<evidence type="ECO:0000313" key="5">
    <source>
        <dbReference type="Proteomes" id="UP000199118"/>
    </source>
</evidence>
<protein>
    <submittedName>
        <fullName evidence="4">Uncharacterized damage-inducible protein DinB (Forms a four-helix bundle)</fullName>
    </submittedName>
</protein>
<dbReference type="AlphaFoldDB" id="A0A1H2T9T2"/>
<sequence>MKAHFLMFAHYNAWANRRLYAAAGALADADRRRDAGAFFGSLHATLNHLLVTDVIWLARLRSIQGPPWGLDHIAHDDFADLTAAREALDDDLIAHVRDEADPAGTIAYRRVSAPDPVVQPVAEALAHLFNHQTHHRGQCHAILTRIAGEAPELDLLFHQREAAS</sequence>
<feature type="binding site" evidence="3">
    <location>
        <position position="48"/>
    </location>
    <ligand>
        <name>a divalent metal cation</name>
        <dbReference type="ChEBI" id="CHEBI:60240"/>
    </ligand>
</feature>
<name>A0A1H2T9T2_9RHOB</name>
<dbReference type="Gene3D" id="1.20.120.450">
    <property type="entry name" value="dinb family like domain"/>
    <property type="match status" value="1"/>
</dbReference>
<dbReference type="PANTHER" id="PTHR37302:SF1">
    <property type="entry name" value="PROTEIN DINB"/>
    <property type="match status" value="1"/>
</dbReference>
<keyword evidence="2 3" id="KW-0479">Metal-binding</keyword>
<feature type="binding site" evidence="3">
    <location>
        <position position="135"/>
    </location>
    <ligand>
        <name>a divalent metal cation</name>
        <dbReference type="ChEBI" id="CHEBI:60240"/>
    </ligand>
</feature>
<dbReference type="SUPFAM" id="SSF109854">
    <property type="entry name" value="DinB/YfiT-like putative metalloenzymes"/>
    <property type="match status" value="1"/>
</dbReference>
<reference evidence="4 5" key="1">
    <citation type="submission" date="2016-10" db="EMBL/GenBank/DDBJ databases">
        <authorList>
            <person name="de Groot N.N."/>
        </authorList>
    </citation>
    <scope>NUCLEOTIDE SEQUENCE [LARGE SCALE GENOMIC DNA]</scope>
    <source>
        <strain evidence="4 5">DSM 17890</strain>
    </source>
</reference>
<proteinExistence type="inferred from homology"/>
<keyword evidence="5" id="KW-1185">Reference proteome</keyword>
<dbReference type="STRING" id="356660.SAMN05444336_101930"/>
<dbReference type="Proteomes" id="UP000199118">
    <property type="component" value="Unassembled WGS sequence"/>
</dbReference>
<comment type="similarity">
    <text evidence="1">Belongs to the DinB family.</text>
</comment>
<dbReference type="RefSeq" id="WP_092679921.1">
    <property type="nucleotide sequence ID" value="NZ_FNMZ01000001.1"/>
</dbReference>
<dbReference type="GO" id="GO:0046872">
    <property type="term" value="F:metal ion binding"/>
    <property type="evidence" value="ECO:0007669"/>
    <property type="project" value="UniProtKB-KW"/>
</dbReference>
<organism evidence="4 5">
    <name type="scientific">Albimonas donghaensis</name>
    <dbReference type="NCBI Taxonomy" id="356660"/>
    <lineage>
        <taxon>Bacteria</taxon>
        <taxon>Pseudomonadati</taxon>
        <taxon>Pseudomonadota</taxon>
        <taxon>Alphaproteobacteria</taxon>
        <taxon>Rhodobacterales</taxon>
        <taxon>Paracoccaceae</taxon>
        <taxon>Albimonas</taxon>
    </lineage>
</organism>
<evidence type="ECO:0000256" key="3">
    <source>
        <dbReference type="PIRSR" id="PIRSR607837-1"/>
    </source>
</evidence>
<evidence type="ECO:0000256" key="2">
    <source>
        <dbReference type="ARBA" id="ARBA00022723"/>
    </source>
</evidence>